<dbReference type="Pfam" id="PF00027">
    <property type="entry name" value="cNMP_binding"/>
    <property type="match status" value="1"/>
</dbReference>
<dbReference type="PANTHER" id="PTHR24567">
    <property type="entry name" value="CRP FAMILY TRANSCRIPTIONAL REGULATORY PROTEIN"/>
    <property type="match status" value="1"/>
</dbReference>
<evidence type="ECO:0000259" key="6">
    <source>
        <dbReference type="PROSITE" id="PS51063"/>
    </source>
</evidence>
<keyword evidence="2" id="KW-0238">DNA-binding</keyword>
<dbReference type="InterPro" id="IPR036388">
    <property type="entry name" value="WH-like_DNA-bd_sf"/>
</dbReference>
<dbReference type="Proteomes" id="UP000270468">
    <property type="component" value="Unassembled WGS sequence"/>
</dbReference>
<accession>A0A3P5X1W3</accession>
<evidence type="ECO:0000259" key="5">
    <source>
        <dbReference type="PROSITE" id="PS50042"/>
    </source>
</evidence>
<dbReference type="Gene3D" id="2.60.120.10">
    <property type="entry name" value="Jelly Rolls"/>
    <property type="match status" value="1"/>
</dbReference>
<evidence type="ECO:0000313" key="8">
    <source>
        <dbReference type="Proteomes" id="UP000270468"/>
    </source>
</evidence>
<keyword evidence="8" id="KW-1185">Reference proteome</keyword>
<dbReference type="InterPro" id="IPR000595">
    <property type="entry name" value="cNMP-bd_dom"/>
</dbReference>
<dbReference type="PROSITE" id="PS50042">
    <property type="entry name" value="CNMP_BINDING_3"/>
    <property type="match status" value="1"/>
</dbReference>
<evidence type="ECO:0000256" key="4">
    <source>
        <dbReference type="ARBA" id="ARBA00023163"/>
    </source>
</evidence>
<sequence>MDQVRELMRGVKLFKDLSDEELTPFLTIIRRNRFADKNMIFMHDAPITHVYFVASGKVKVFRNDFAGKEQIICVKQKNDMFPHVGFFRQGNYPAHAQAIEDTILFSISIRDFEEVLIANPHLSIKLFRVLGDQIVDLQQRLEEMALRSTNERILLLLLRLSETHCSENKEGWNKVNTHFTNMDLANMIGTTRESVNRMISLLKKEDAVKLIDGKYFIHPNRVRDKLYK</sequence>
<name>A0A3P5X1W3_9BACL</name>
<proteinExistence type="predicted"/>
<dbReference type="InterPro" id="IPR050397">
    <property type="entry name" value="Env_Response_Regulators"/>
</dbReference>
<dbReference type="InterPro" id="IPR014710">
    <property type="entry name" value="RmlC-like_jellyroll"/>
</dbReference>
<evidence type="ECO:0000256" key="2">
    <source>
        <dbReference type="ARBA" id="ARBA00023125"/>
    </source>
</evidence>
<reference evidence="7 8" key="1">
    <citation type="submission" date="2018-11" db="EMBL/GenBank/DDBJ databases">
        <authorList>
            <person name="Criscuolo A."/>
        </authorList>
    </citation>
    <scope>NUCLEOTIDE SEQUENCE [LARGE SCALE GENOMIC DNA]</scope>
    <source>
        <strain evidence="7">ATB-66</strain>
    </source>
</reference>
<dbReference type="InterPro" id="IPR018490">
    <property type="entry name" value="cNMP-bd_dom_sf"/>
</dbReference>
<organism evidence="7 8">
    <name type="scientific">Filibacter tadaridae</name>
    <dbReference type="NCBI Taxonomy" id="2483811"/>
    <lineage>
        <taxon>Bacteria</taxon>
        <taxon>Bacillati</taxon>
        <taxon>Bacillota</taxon>
        <taxon>Bacilli</taxon>
        <taxon>Bacillales</taxon>
        <taxon>Caryophanaceae</taxon>
        <taxon>Filibacter</taxon>
    </lineage>
</organism>
<dbReference type="PROSITE" id="PS51063">
    <property type="entry name" value="HTH_CRP_2"/>
    <property type="match status" value="1"/>
</dbReference>
<keyword evidence="4" id="KW-0804">Transcription</keyword>
<dbReference type="CDD" id="cd00038">
    <property type="entry name" value="CAP_ED"/>
    <property type="match status" value="1"/>
</dbReference>
<dbReference type="GO" id="GO:0003677">
    <property type="term" value="F:DNA binding"/>
    <property type="evidence" value="ECO:0007669"/>
    <property type="project" value="UniProtKB-KW"/>
</dbReference>
<gene>
    <name evidence="7" type="primary">ntcA</name>
    <name evidence="7" type="ORF">FILTAD_01731</name>
</gene>
<dbReference type="Gene3D" id="1.10.10.10">
    <property type="entry name" value="Winged helix-like DNA-binding domain superfamily/Winged helix DNA-binding domain"/>
    <property type="match status" value="1"/>
</dbReference>
<dbReference type="EMBL" id="UXAV01000041">
    <property type="protein sequence ID" value="VDC28110.1"/>
    <property type="molecule type" value="Genomic_DNA"/>
</dbReference>
<keyword evidence="3" id="KW-0010">Activator</keyword>
<dbReference type="GO" id="GO:0005829">
    <property type="term" value="C:cytosol"/>
    <property type="evidence" value="ECO:0007669"/>
    <property type="project" value="TreeGrafter"/>
</dbReference>
<dbReference type="SMART" id="SM00419">
    <property type="entry name" value="HTH_CRP"/>
    <property type="match status" value="1"/>
</dbReference>
<dbReference type="InterPro" id="IPR036390">
    <property type="entry name" value="WH_DNA-bd_sf"/>
</dbReference>
<dbReference type="RefSeq" id="WP_238988198.1">
    <property type="nucleotide sequence ID" value="NZ_CBCRXF010000005.1"/>
</dbReference>
<dbReference type="GO" id="GO:0003700">
    <property type="term" value="F:DNA-binding transcription factor activity"/>
    <property type="evidence" value="ECO:0007669"/>
    <property type="project" value="TreeGrafter"/>
</dbReference>
<feature type="domain" description="HTH crp-type" evidence="6">
    <location>
        <begin position="147"/>
        <end position="221"/>
    </location>
</feature>
<dbReference type="SMART" id="SM00100">
    <property type="entry name" value="cNMP"/>
    <property type="match status" value="1"/>
</dbReference>
<protein>
    <submittedName>
        <fullName evidence="7">Global nitrogen regulator</fullName>
    </submittedName>
</protein>
<dbReference type="AlphaFoldDB" id="A0A3P5X1W3"/>
<dbReference type="PANTHER" id="PTHR24567:SF74">
    <property type="entry name" value="HTH-TYPE TRANSCRIPTIONAL REGULATOR ARCR"/>
    <property type="match status" value="1"/>
</dbReference>
<dbReference type="InterPro" id="IPR012318">
    <property type="entry name" value="HTH_CRP"/>
</dbReference>
<evidence type="ECO:0000313" key="7">
    <source>
        <dbReference type="EMBL" id="VDC28110.1"/>
    </source>
</evidence>
<evidence type="ECO:0000256" key="3">
    <source>
        <dbReference type="ARBA" id="ARBA00023159"/>
    </source>
</evidence>
<dbReference type="SUPFAM" id="SSF51206">
    <property type="entry name" value="cAMP-binding domain-like"/>
    <property type="match status" value="1"/>
</dbReference>
<dbReference type="Pfam" id="PF13545">
    <property type="entry name" value="HTH_Crp_2"/>
    <property type="match status" value="1"/>
</dbReference>
<feature type="domain" description="Cyclic nucleotide-binding" evidence="5">
    <location>
        <begin position="13"/>
        <end position="133"/>
    </location>
</feature>
<keyword evidence="1" id="KW-0805">Transcription regulation</keyword>
<dbReference type="SUPFAM" id="SSF46785">
    <property type="entry name" value="Winged helix' DNA-binding domain"/>
    <property type="match status" value="1"/>
</dbReference>
<evidence type="ECO:0000256" key="1">
    <source>
        <dbReference type="ARBA" id="ARBA00023015"/>
    </source>
</evidence>